<accession>A0A0A9EZC8</accession>
<evidence type="ECO:0000313" key="3">
    <source>
        <dbReference type="EMBL" id="JAE03236.1"/>
    </source>
</evidence>
<feature type="region of interest" description="Disordered" evidence="1">
    <location>
        <begin position="348"/>
        <end position="367"/>
    </location>
</feature>
<dbReference type="EMBL" id="GBRH01194660">
    <property type="protein sequence ID" value="JAE03236.1"/>
    <property type="molecule type" value="Transcribed_RNA"/>
</dbReference>
<name>A0A0A9EZC8_ARUDO</name>
<evidence type="ECO:0000256" key="1">
    <source>
        <dbReference type="SAM" id="MobiDB-lite"/>
    </source>
</evidence>
<protein>
    <submittedName>
        <fullName evidence="3">Uncharacterized protein</fullName>
    </submittedName>
</protein>
<feature type="signal peptide" evidence="2">
    <location>
        <begin position="1"/>
        <end position="19"/>
    </location>
</feature>
<feature type="chain" id="PRO_5002044270" evidence="2">
    <location>
        <begin position="20"/>
        <end position="367"/>
    </location>
</feature>
<reference evidence="3" key="1">
    <citation type="submission" date="2014-09" db="EMBL/GenBank/DDBJ databases">
        <authorList>
            <person name="Magalhaes I.L.F."/>
            <person name="Oliveira U."/>
            <person name="Santos F.R."/>
            <person name="Vidigal T.H.D.A."/>
            <person name="Brescovit A.D."/>
            <person name="Santos A.J."/>
        </authorList>
    </citation>
    <scope>NUCLEOTIDE SEQUENCE</scope>
    <source>
        <tissue evidence="3">Shoot tissue taken approximately 20 cm above the soil surface</tissue>
    </source>
</reference>
<dbReference type="AlphaFoldDB" id="A0A0A9EZC8"/>
<keyword evidence="2" id="KW-0732">Signal</keyword>
<sequence>MPADVDALVTVVVVAVAAAADDGAAAKLKPLVETAGNNDPAVAGPAVADGRVDAPVAETEANVGVEAAEDEPNEKPSVLADELPAALVLENSEGADAACEVAKEKPVEGVDAVVAGVGDVLLAKENAGAEEGDENKEGAVFAVVALADDGVKPNDGVEAVVAGEAEKPNDGAVDAAVAGDEAVAVLKSGAEVVDPNIDEPVAAPNPRVGAEAGVEAVLDAAAPDSNENPNDGVEVAAVVAVEPDADETKLNPVAAPEKRLGVDAAEMAAPNRLGVIAAAEVTPNGFGVVVAEEAAPTRPGVVAAAEVAPNRPGVVAVEPVADAPKRLGVLAAEEAAPNKPGVVAVEEAAGATKRDGADAAENAAAVD</sequence>
<reference evidence="3" key="2">
    <citation type="journal article" date="2015" name="Data Brief">
        <title>Shoot transcriptome of the giant reed, Arundo donax.</title>
        <authorList>
            <person name="Barrero R.A."/>
            <person name="Guerrero F.D."/>
            <person name="Moolhuijzen P."/>
            <person name="Goolsby J.A."/>
            <person name="Tidwell J."/>
            <person name="Bellgard S.E."/>
            <person name="Bellgard M.I."/>
        </authorList>
    </citation>
    <scope>NUCLEOTIDE SEQUENCE</scope>
    <source>
        <tissue evidence="3">Shoot tissue taken approximately 20 cm above the soil surface</tissue>
    </source>
</reference>
<proteinExistence type="predicted"/>
<organism evidence="3">
    <name type="scientific">Arundo donax</name>
    <name type="common">Giant reed</name>
    <name type="synonym">Donax arundinaceus</name>
    <dbReference type="NCBI Taxonomy" id="35708"/>
    <lineage>
        <taxon>Eukaryota</taxon>
        <taxon>Viridiplantae</taxon>
        <taxon>Streptophyta</taxon>
        <taxon>Embryophyta</taxon>
        <taxon>Tracheophyta</taxon>
        <taxon>Spermatophyta</taxon>
        <taxon>Magnoliopsida</taxon>
        <taxon>Liliopsida</taxon>
        <taxon>Poales</taxon>
        <taxon>Poaceae</taxon>
        <taxon>PACMAD clade</taxon>
        <taxon>Arundinoideae</taxon>
        <taxon>Arundineae</taxon>
        <taxon>Arundo</taxon>
    </lineage>
</organism>
<evidence type="ECO:0000256" key="2">
    <source>
        <dbReference type="SAM" id="SignalP"/>
    </source>
</evidence>